<name>A0A8S3B4C1_9BILA</name>
<evidence type="ECO:0000313" key="1">
    <source>
        <dbReference type="EMBL" id="CAF4776565.1"/>
    </source>
</evidence>
<dbReference type="Proteomes" id="UP000681967">
    <property type="component" value="Unassembled WGS sequence"/>
</dbReference>
<reference evidence="1" key="1">
    <citation type="submission" date="2021-02" db="EMBL/GenBank/DDBJ databases">
        <authorList>
            <person name="Nowell W R."/>
        </authorList>
    </citation>
    <scope>NUCLEOTIDE SEQUENCE</scope>
</reference>
<gene>
    <name evidence="1" type="ORF">BYL167_LOCUS47127</name>
</gene>
<proteinExistence type="predicted"/>
<dbReference type="EMBL" id="CAJOBH010134882">
    <property type="protein sequence ID" value="CAF4776565.1"/>
    <property type="molecule type" value="Genomic_DNA"/>
</dbReference>
<dbReference type="AlphaFoldDB" id="A0A8S3B4C1"/>
<comment type="caution">
    <text evidence="1">The sequence shown here is derived from an EMBL/GenBank/DDBJ whole genome shotgun (WGS) entry which is preliminary data.</text>
</comment>
<sequence length="74" mass="8939">MTDHNSSSKPKFTLDEFFDYTSFLSLTLALDNDQTIRIQILHREWAQNINEQHLYLQSLNSQKKNWRLIMLQIR</sequence>
<accession>A0A8S3B4C1</accession>
<organism evidence="1 2">
    <name type="scientific">Rotaria magnacalcarata</name>
    <dbReference type="NCBI Taxonomy" id="392030"/>
    <lineage>
        <taxon>Eukaryota</taxon>
        <taxon>Metazoa</taxon>
        <taxon>Spiralia</taxon>
        <taxon>Gnathifera</taxon>
        <taxon>Rotifera</taxon>
        <taxon>Eurotatoria</taxon>
        <taxon>Bdelloidea</taxon>
        <taxon>Philodinida</taxon>
        <taxon>Philodinidae</taxon>
        <taxon>Rotaria</taxon>
    </lineage>
</organism>
<evidence type="ECO:0000313" key="2">
    <source>
        <dbReference type="Proteomes" id="UP000681967"/>
    </source>
</evidence>
<protein>
    <submittedName>
        <fullName evidence="1">Uncharacterized protein</fullName>
    </submittedName>
</protein>